<accession>A0A323V4V6</accession>
<keyword evidence="3" id="KW-1185">Reference proteome</keyword>
<dbReference type="Proteomes" id="UP000247602">
    <property type="component" value="Unassembled WGS sequence"/>
</dbReference>
<protein>
    <submittedName>
        <fullName evidence="2">Uncharacterized protein</fullName>
    </submittedName>
</protein>
<name>A0A323V4V6_9ACTN</name>
<dbReference type="AlphaFoldDB" id="A0A323V4V6"/>
<evidence type="ECO:0000313" key="3">
    <source>
        <dbReference type="Proteomes" id="UP000247602"/>
    </source>
</evidence>
<feature type="region of interest" description="Disordered" evidence="1">
    <location>
        <begin position="1"/>
        <end position="29"/>
    </location>
</feature>
<evidence type="ECO:0000256" key="1">
    <source>
        <dbReference type="SAM" id="MobiDB-lite"/>
    </source>
</evidence>
<gene>
    <name evidence="2" type="ORF">DMO24_18510</name>
</gene>
<proteinExistence type="predicted"/>
<evidence type="ECO:0000313" key="2">
    <source>
        <dbReference type="EMBL" id="PZA19855.1"/>
    </source>
</evidence>
<sequence length="75" mass="7806">MDAGWAAGTGREREAAEIGRPTGRGAGTPGREVWMVARWGMVTTIISGLSTGAATGFPTGGRVTFVLEKTIWGPE</sequence>
<organism evidence="2 3">
    <name type="scientific">Modestobacter versicolor</name>
    <dbReference type="NCBI Taxonomy" id="429133"/>
    <lineage>
        <taxon>Bacteria</taxon>
        <taxon>Bacillati</taxon>
        <taxon>Actinomycetota</taxon>
        <taxon>Actinomycetes</taxon>
        <taxon>Geodermatophilales</taxon>
        <taxon>Geodermatophilaceae</taxon>
        <taxon>Modestobacter</taxon>
    </lineage>
</organism>
<dbReference type="EMBL" id="QKNV01000259">
    <property type="protein sequence ID" value="PZA19855.1"/>
    <property type="molecule type" value="Genomic_DNA"/>
</dbReference>
<comment type="caution">
    <text evidence="2">The sequence shown here is derived from an EMBL/GenBank/DDBJ whole genome shotgun (WGS) entry which is preliminary data.</text>
</comment>
<reference evidence="2 3" key="1">
    <citation type="submission" date="2018-06" db="EMBL/GenBank/DDBJ databases">
        <title>Draft genome sequence of Modestobacter versicolor CP153-2.</title>
        <authorList>
            <person name="Gundlapally S.R."/>
        </authorList>
    </citation>
    <scope>NUCLEOTIDE SEQUENCE [LARGE SCALE GENOMIC DNA]</scope>
    <source>
        <strain evidence="2 3">CP153-2</strain>
    </source>
</reference>